<proteinExistence type="inferred from homology"/>
<feature type="transmembrane region" description="Helical" evidence="6">
    <location>
        <begin position="188"/>
        <end position="209"/>
    </location>
</feature>
<feature type="transmembrane region" description="Helical" evidence="6">
    <location>
        <begin position="270"/>
        <end position="288"/>
    </location>
</feature>
<keyword evidence="5 6" id="KW-0472">Membrane</keyword>
<accession>A0A9X1F523</accession>
<dbReference type="PANTHER" id="PTHR22911">
    <property type="entry name" value="ACYL-MALONYL CONDENSING ENZYME-RELATED"/>
    <property type="match status" value="1"/>
</dbReference>
<comment type="caution">
    <text evidence="8">The sequence shown here is derived from an EMBL/GenBank/DDBJ whole genome shotgun (WGS) entry which is preliminary data.</text>
</comment>
<keyword evidence="3 6" id="KW-0812">Transmembrane</keyword>
<evidence type="ECO:0000313" key="9">
    <source>
        <dbReference type="Proteomes" id="UP001138681"/>
    </source>
</evidence>
<evidence type="ECO:0000256" key="6">
    <source>
        <dbReference type="SAM" id="Phobius"/>
    </source>
</evidence>
<dbReference type="EMBL" id="JAGSPC010000001">
    <property type="protein sequence ID" value="MBV7259473.1"/>
    <property type="molecule type" value="Genomic_DNA"/>
</dbReference>
<feature type="domain" description="EamA" evidence="7">
    <location>
        <begin position="157"/>
        <end position="286"/>
    </location>
</feature>
<comment type="similarity">
    <text evidence="2">Belongs to the drug/metabolite transporter (DMT) superfamily. 10 TMS drug/metabolite exporter (DME) (TC 2.A.7.3) family.</text>
</comment>
<keyword evidence="4 6" id="KW-1133">Transmembrane helix</keyword>
<evidence type="ECO:0000256" key="2">
    <source>
        <dbReference type="ARBA" id="ARBA00009853"/>
    </source>
</evidence>
<dbReference type="AlphaFoldDB" id="A0A9X1F523"/>
<comment type="subcellular location">
    <subcellularLocation>
        <location evidence="1">Membrane</location>
        <topology evidence="1">Multi-pass membrane protein</topology>
    </subcellularLocation>
</comment>
<feature type="transmembrane region" description="Helical" evidence="6">
    <location>
        <begin position="12"/>
        <end position="33"/>
    </location>
</feature>
<dbReference type="Proteomes" id="UP001138681">
    <property type="component" value="Unassembled WGS sequence"/>
</dbReference>
<reference evidence="8" key="1">
    <citation type="submission" date="2021-04" db="EMBL/GenBank/DDBJ databases">
        <authorList>
            <person name="Pira H."/>
            <person name="Risdian C."/>
            <person name="Wink J."/>
        </authorList>
    </citation>
    <scope>NUCLEOTIDE SEQUENCE</scope>
    <source>
        <strain evidence="8">WH158</strain>
    </source>
</reference>
<dbReference type="GO" id="GO:0016020">
    <property type="term" value="C:membrane"/>
    <property type="evidence" value="ECO:0007669"/>
    <property type="project" value="UniProtKB-SubCell"/>
</dbReference>
<dbReference type="InterPro" id="IPR000620">
    <property type="entry name" value="EamA_dom"/>
</dbReference>
<organism evidence="8 9">
    <name type="scientific">Erythrobacter crassostreae</name>
    <dbReference type="NCBI Taxonomy" id="2828328"/>
    <lineage>
        <taxon>Bacteria</taxon>
        <taxon>Pseudomonadati</taxon>
        <taxon>Pseudomonadota</taxon>
        <taxon>Alphaproteobacteria</taxon>
        <taxon>Sphingomonadales</taxon>
        <taxon>Erythrobacteraceae</taxon>
        <taxon>Erythrobacter/Porphyrobacter group</taxon>
        <taxon>Erythrobacter</taxon>
    </lineage>
</organism>
<feature type="domain" description="EamA" evidence="7">
    <location>
        <begin position="14"/>
        <end position="145"/>
    </location>
</feature>
<feature type="transmembrane region" description="Helical" evidence="6">
    <location>
        <begin position="215"/>
        <end position="233"/>
    </location>
</feature>
<evidence type="ECO:0000313" key="8">
    <source>
        <dbReference type="EMBL" id="MBV7259473.1"/>
    </source>
</evidence>
<protein>
    <submittedName>
        <fullName evidence="8">DMT family transporter</fullName>
    </submittedName>
</protein>
<sequence>MDGSVARPRPLLAIGLRLMTAVVFATMGMLVKLGGTRGVHLVEMLFWRQFITFVLITAGLVAFGKLATLRTRRIKSHAARSALGGFCMFFVYGAVLLLPLAEATVLSYTAPFFAVVIAVTMFGERVGLYRSAAVFIGFCGVLVIMQPGSMGDEITVFGVVVALCAAAMVAMISFQIQDLNKTESPWSIIFWFTALSTPVFLIAMPFFASAHDAETWGIIVAMALSGALAQVLLTSSLRFGSAGVILLIDYTSLLWATWYGFTVFDRAPSTTLWLGAPLIIGSGLLIAWRERQLARSKAQPIAE</sequence>
<evidence type="ECO:0000256" key="1">
    <source>
        <dbReference type="ARBA" id="ARBA00004141"/>
    </source>
</evidence>
<gene>
    <name evidence="8" type="ORF">KCG46_07795</name>
</gene>
<dbReference type="PANTHER" id="PTHR22911:SF6">
    <property type="entry name" value="SOLUTE CARRIER FAMILY 35 MEMBER G1"/>
    <property type="match status" value="1"/>
</dbReference>
<feature type="transmembrane region" description="Helical" evidence="6">
    <location>
        <begin position="240"/>
        <end position="258"/>
    </location>
</feature>
<feature type="transmembrane region" description="Helical" evidence="6">
    <location>
        <begin position="45"/>
        <end position="66"/>
    </location>
</feature>
<keyword evidence="9" id="KW-1185">Reference proteome</keyword>
<feature type="transmembrane region" description="Helical" evidence="6">
    <location>
        <begin position="129"/>
        <end position="148"/>
    </location>
</feature>
<dbReference type="RefSeq" id="WP_218404696.1">
    <property type="nucleotide sequence ID" value="NZ_JAGSPC010000001.1"/>
</dbReference>
<feature type="transmembrane region" description="Helical" evidence="6">
    <location>
        <begin position="154"/>
        <end position="176"/>
    </location>
</feature>
<name>A0A9X1F523_9SPHN</name>
<dbReference type="Pfam" id="PF00892">
    <property type="entry name" value="EamA"/>
    <property type="match status" value="2"/>
</dbReference>
<evidence type="ECO:0000256" key="5">
    <source>
        <dbReference type="ARBA" id="ARBA00023136"/>
    </source>
</evidence>
<evidence type="ECO:0000256" key="3">
    <source>
        <dbReference type="ARBA" id="ARBA00022692"/>
    </source>
</evidence>
<feature type="transmembrane region" description="Helical" evidence="6">
    <location>
        <begin position="78"/>
        <end position="99"/>
    </location>
</feature>
<evidence type="ECO:0000259" key="7">
    <source>
        <dbReference type="Pfam" id="PF00892"/>
    </source>
</evidence>
<feature type="transmembrane region" description="Helical" evidence="6">
    <location>
        <begin position="105"/>
        <end position="122"/>
    </location>
</feature>
<evidence type="ECO:0000256" key="4">
    <source>
        <dbReference type="ARBA" id="ARBA00022989"/>
    </source>
</evidence>